<evidence type="ECO:0000256" key="5">
    <source>
        <dbReference type="ARBA" id="ARBA00023102"/>
    </source>
</evidence>
<comment type="similarity">
    <text evidence="2 7">Belongs to the HisA/HisF family.</text>
</comment>
<evidence type="ECO:0000256" key="2">
    <source>
        <dbReference type="ARBA" id="ARBA00009667"/>
    </source>
</evidence>
<reference evidence="8 9" key="1">
    <citation type="journal article" date="2020" name="G3 (Bethesda)">
        <title>Improved Reference Genome for Cyclotella cryptica CCMP332, a Model for Cell Wall Morphogenesis, Salinity Adaptation, and Lipid Production in Diatoms (Bacillariophyta).</title>
        <authorList>
            <person name="Roberts W.R."/>
            <person name="Downey K.M."/>
            <person name="Ruck E.C."/>
            <person name="Traller J.C."/>
            <person name="Alverson A.J."/>
        </authorList>
    </citation>
    <scope>NUCLEOTIDE SEQUENCE [LARGE SCALE GENOMIC DNA]</scope>
    <source>
        <strain evidence="8 9">CCMP332</strain>
    </source>
</reference>
<dbReference type="InterPro" id="IPR013785">
    <property type="entry name" value="Aldolase_TIM"/>
</dbReference>
<evidence type="ECO:0000256" key="7">
    <source>
        <dbReference type="RuleBase" id="RU003657"/>
    </source>
</evidence>
<accession>A0ABD3NJB4</accession>
<dbReference type="InterPro" id="IPR044524">
    <property type="entry name" value="Isoase_HisA-like"/>
</dbReference>
<evidence type="ECO:0000313" key="9">
    <source>
        <dbReference type="Proteomes" id="UP001516023"/>
    </source>
</evidence>
<dbReference type="Pfam" id="PF00977">
    <property type="entry name" value="His_biosynth"/>
    <property type="match status" value="1"/>
</dbReference>
<comment type="caution">
    <text evidence="8">The sequence shown here is derived from an EMBL/GenBank/DDBJ whole genome shotgun (WGS) entry which is preliminary data.</text>
</comment>
<evidence type="ECO:0000256" key="6">
    <source>
        <dbReference type="ARBA" id="ARBA00023235"/>
    </source>
</evidence>
<dbReference type="InterPro" id="IPR006062">
    <property type="entry name" value="His_biosynth"/>
</dbReference>
<dbReference type="PANTHER" id="PTHR43090">
    <property type="entry name" value="1-(5-PHOSPHORIBOSYL)-5-[(5-PHOSPHORIBOSYLAMINO)METHYLIDENEAMINO] IMIDAZOLE-4-CARBOXAMIDE ISOMERASE"/>
    <property type="match status" value="1"/>
</dbReference>
<evidence type="ECO:0000313" key="8">
    <source>
        <dbReference type="EMBL" id="KAL3776043.1"/>
    </source>
</evidence>
<keyword evidence="4 7" id="KW-0028">Amino-acid biosynthesis</keyword>
<dbReference type="InterPro" id="IPR011060">
    <property type="entry name" value="RibuloseP-bd_barrel"/>
</dbReference>
<comment type="pathway">
    <text evidence="1">Amino-acid biosynthesis; L-histidine biosynthesis; L-histidine from 5-phospho-alpha-D-ribose 1-diphosphate: step 4/9.</text>
</comment>
<protein>
    <recommendedName>
        <fullName evidence="3">1-(5-phosphoribosyl)-5-[(5-phosphoribosylamino)methylideneamino]imidazole-4-carboxamideisomerase</fullName>
        <ecNumber evidence="3">5.3.1.16</ecNumber>
    </recommendedName>
</protein>
<dbReference type="CDD" id="cd04723">
    <property type="entry name" value="HisA_HisF"/>
    <property type="match status" value="1"/>
</dbReference>
<organism evidence="8 9">
    <name type="scientific">Cyclotella cryptica</name>
    <dbReference type="NCBI Taxonomy" id="29204"/>
    <lineage>
        <taxon>Eukaryota</taxon>
        <taxon>Sar</taxon>
        <taxon>Stramenopiles</taxon>
        <taxon>Ochrophyta</taxon>
        <taxon>Bacillariophyta</taxon>
        <taxon>Coscinodiscophyceae</taxon>
        <taxon>Thalassiosirophycidae</taxon>
        <taxon>Stephanodiscales</taxon>
        <taxon>Stephanodiscaceae</taxon>
        <taxon>Cyclotella</taxon>
    </lineage>
</organism>
<dbReference type="GO" id="GO:0003949">
    <property type="term" value="F:1-(5-phosphoribosyl)-5-[(5-phosphoribosylamino)methylideneamino]imidazole-4-carboxamide isomerase activity"/>
    <property type="evidence" value="ECO:0007669"/>
    <property type="project" value="UniProtKB-EC"/>
</dbReference>
<dbReference type="EMBL" id="JABMIG020000516">
    <property type="protein sequence ID" value="KAL3776043.1"/>
    <property type="molecule type" value="Genomic_DNA"/>
</dbReference>
<dbReference type="Gene3D" id="3.20.20.70">
    <property type="entry name" value="Aldolase class I"/>
    <property type="match status" value="1"/>
</dbReference>
<dbReference type="AlphaFoldDB" id="A0ABD3NJB4"/>
<dbReference type="Proteomes" id="UP001516023">
    <property type="component" value="Unassembled WGS sequence"/>
</dbReference>
<gene>
    <name evidence="8" type="ORF">HJC23_009669</name>
</gene>
<dbReference type="PANTHER" id="PTHR43090:SF2">
    <property type="entry name" value="1-(5-PHOSPHORIBOSYL)-5-[(5-PHOSPHORIBOSYLAMINO)METHYLIDENEAMINO] IMIDAZOLE-4-CARBOXAMIDE ISOMERASE"/>
    <property type="match status" value="1"/>
</dbReference>
<name>A0ABD3NJB4_9STRA</name>
<dbReference type="FunFam" id="3.20.20.70:FF:000110">
    <property type="entry name" value="1-(5-phosphoribosyl)-5-[(5-phosphoribosylamino)methylideneamino] imidazole-4-carboxamide isomerase, chloroplastic"/>
    <property type="match status" value="1"/>
</dbReference>
<keyword evidence="5 7" id="KW-0368">Histidine biosynthesis</keyword>
<evidence type="ECO:0000256" key="1">
    <source>
        <dbReference type="ARBA" id="ARBA00005133"/>
    </source>
</evidence>
<proteinExistence type="inferred from homology"/>
<keyword evidence="9" id="KW-1185">Reference proteome</keyword>
<dbReference type="GO" id="GO:0000105">
    <property type="term" value="P:L-histidine biosynthetic process"/>
    <property type="evidence" value="ECO:0007669"/>
    <property type="project" value="UniProtKB-KW"/>
</dbReference>
<evidence type="ECO:0000256" key="4">
    <source>
        <dbReference type="ARBA" id="ARBA00022605"/>
    </source>
</evidence>
<sequence>MTSQSPRINTRTRYSGKHHILYCQCDETQGPPTTDNNTMKFRPCIDLHSGVVKQIVGSTLIDDKQNALQATSVSSPAENFSTEKPAAEYAEMYRRDGLTGGHVIMLGPGNEEAAKAALAAYPNGLQIGGGITTDNALEWISHGASHVIVTSFVFHNGQIDFDRLHSLVHLIGKEKLVLDLSCRRKVGDTEGEYFVVTDRWQTYTDVAVNESTLRMLGSYCSEFLVHGVENEGKRCGILEDLVVLLGKYSPVPVTYAGGVKGMEDLERVKELGGGKVDLTIGSALDCFGGDISYDEVVAWQKRENQ</sequence>
<dbReference type="InterPro" id="IPR011858">
    <property type="entry name" value="His6/HISN3"/>
</dbReference>
<evidence type="ECO:0000256" key="3">
    <source>
        <dbReference type="ARBA" id="ARBA00012550"/>
    </source>
</evidence>
<keyword evidence="6" id="KW-0413">Isomerase</keyword>
<dbReference type="EC" id="5.3.1.16" evidence="3"/>
<dbReference type="NCBIfam" id="TIGR02129">
    <property type="entry name" value="hisA_euk"/>
    <property type="match status" value="1"/>
</dbReference>
<dbReference type="SUPFAM" id="SSF51366">
    <property type="entry name" value="Ribulose-phoshate binding barrel"/>
    <property type="match status" value="1"/>
</dbReference>